<dbReference type="Proteomes" id="UP000198999">
    <property type="component" value="Unassembled WGS sequence"/>
</dbReference>
<protein>
    <submittedName>
        <fullName evidence="1">Uncharacterized protein</fullName>
    </submittedName>
</protein>
<sequence length="45" mass="5459">MTTIQLVILRNYSSSKNNKKNQLSNESIFLFLYFVYKMHLLELFE</sequence>
<dbReference type="AlphaFoldDB" id="A0A1H9INP8"/>
<proteinExistence type="predicted"/>
<evidence type="ECO:0000313" key="2">
    <source>
        <dbReference type="Proteomes" id="UP000198999"/>
    </source>
</evidence>
<reference evidence="1 2" key="1">
    <citation type="submission" date="2016-10" db="EMBL/GenBank/DDBJ databases">
        <authorList>
            <person name="de Groot N.N."/>
        </authorList>
    </citation>
    <scope>NUCLEOTIDE SEQUENCE [LARGE SCALE GENOMIC DNA]</scope>
    <source>
        <strain evidence="1 2">DSM 21035</strain>
    </source>
</reference>
<evidence type="ECO:0000313" key="1">
    <source>
        <dbReference type="EMBL" id="SEQ76112.1"/>
    </source>
</evidence>
<name>A0A1H9INP8_9FLAO</name>
<accession>A0A1H9INP8</accession>
<keyword evidence="2" id="KW-1185">Reference proteome</keyword>
<gene>
    <name evidence="1" type="ORF">SAMN05421824_2237</name>
</gene>
<dbReference type="STRING" id="419940.SAMN05421824_2237"/>
<organism evidence="1 2">
    <name type="scientific">Hyunsoonleella jejuensis</name>
    <dbReference type="NCBI Taxonomy" id="419940"/>
    <lineage>
        <taxon>Bacteria</taxon>
        <taxon>Pseudomonadati</taxon>
        <taxon>Bacteroidota</taxon>
        <taxon>Flavobacteriia</taxon>
        <taxon>Flavobacteriales</taxon>
        <taxon>Flavobacteriaceae</taxon>
    </lineage>
</organism>
<dbReference type="EMBL" id="FOFN01000003">
    <property type="protein sequence ID" value="SEQ76112.1"/>
    <property type="molecule type" value="Genomic_DNA"/>
</dbReference>